<dbReference type="PROSITE" id="PS50157">
    <property type="entry name" value="ZINC_FINGER_C2H2_2"/>
    <property type="match status" value="2"/>
</dbReference>
<organism evidence="7 8">
    <name type="scientific">Rhizophlyctis rosea</name>
    <dbReference type="NCBI Taxonomy" id="64517"/>
    <lineage>
        <taxon>Eukaryota</taxon>
        <taxon>Fungi</taxon>
        <taxon>Fungi incertae sedis</taxon>
        <taxon>Chytridiomycota</taxon>
        <taxon>Chytridiomycota incertae sedis</taxon>
        <taxon>Chytridiomycetes</taxon>
        <taxon>Rhizophlyctidales</taxon>
        <taxon>Rhizophlyctidaceae</taxon>
        <taxon>Rhizophlyctis</taxon>
    </lineage>
</organism>
<feature type="compositionally biased region" description="Low complexity" evidence="5">
    <location>
        <begin position="111"/>
        <end position="131"/>
    </location>
</feature>
<evidence type="ECO:0000256" key="5">
    <source>
        <dbReference type="SAM" id="MobiDB-lite"/>
    </source>
</evidence>
<dbReference type="Pfam" id="PF00096">
    <property type="entry name" value="zf-C2H2"/>
    <property type="match status" value="2"/>
</dbReference>
<keyword evidence="2 4" id="KW-0863">Zinc-finger</keyword>
<dbReference type="InterPro" id="IPR036236">
    <property type="entry name" value="Znf_C2H2_sf"/>
</dbReference>
<proteinExistence type="predicted"/>
<dbReference type="GO" id="GO:0000981">
    <property type="term" value="F:DNA-binding transcription factor activity, RNA polymerase II-specific"/>
    <property type="evidence" value="ECO:0007669"/>
    <property type="project" value="TreeGrafter"/>
</dbReference>
<feature type="region of interest" description="Disordered" evidence="5">
    <location>
        <begin position="508"/>
        <end position="554"/>
    </location>
</feature>
<evidence type="ECO:0000256" key="1">
    <source>
        <dbReference type="ARBA" id="ARBA00022723"/>
    </source>
</evidence>
<name>A0AAD5X5U0_9FUNG</name>
<feature type="compositionally biased region" description="Polar residues" evidence="5">
    <location>
        <begin position="132"/>
        <end position="151"/>
    </location>
</feature>
<evidence type="ECO:0000256" key="4">
    <source>
        <dbReference type="PROSITE-ProRule" id="PRU00042"/>
    </source>
</evidence>
<feature type="compositionally biased region" description="Polar residues" evidence="5">
    <location>
        <begin position="328"/>
        <end position="340"/>
    </location>
</feature>
<evidence type="ECO:0000256" key="2">
    <source>
        <dbReference type="ARBA" id="ARBA00022771"/>
    </source>
</evidence>
<keyword evidence="8" id="KW-1185">Reference proteome</keyword>
<gene>
    <name evidence="7" type="ORF">HK097_004481</name>
</gene>
<feature type="compositionally biased region" description="Gly residues" evidence="5">
    <location>
        <begin position="431"/>
        <end position="441"/>
    </location>
</feature>
<comment type="caution">
    <text evidence="7">The sequence shown here is derived from an EMBL/GenBank/DDBJ whole genome shotgun (WGS) entry which is preliminary data.</text>
</comment>
<dbReference type="FunFam" id="3.30.160.60:FF:002343">
    <property type="entry name" value="Zinc finger protein 33A"/>
    <property type="match status" value="1"/>
</dbReference>
<keyword evidence="1" id="KW-0479">Metal-binding</keyword>
<reference evidence="7" key="1">
    <citation type="submission" date="2020-05" db="EMBL/GenBank/DDBJ databases">
        <title>Phylogenomic resolution of chytrid fungi.</title>
        <authorList>
            <person name="Stajich J.E."/>
            <person name="Amses K."/>
            <person name="Simmons R."/>
            <person name="Seto K."/>
            <person name="Myers J."/>
            <person name="Bonds A."/>
            <person name="Quandt C.A."/>
            <person name="Barry K."/>
            <person name="Liu P."/>
            <person name="Grigoriev I."/>
            <person name="Longcore J.E."/>
            <person name="James T.Y."/>
        </authorList>
    </citation>
    <scope>NUCLEOTIDE SEQUENCE</scope>
    <source>
        <strain evidence="7">JEL0318</strain>
    </source>
</reference>
<dbReference type="SUPFAM" id="SSF57667">
    <property type="entry name" value="beta-beta-alpha zinc fingers"/>
    <property type="match status" value="1"/>
</dbReference>
<dbReference type="PANTHER" id="PTHR23235">
    <property type="entry name" value="KRUEPPEL-LIKE TRANSCRIPTION FACTOR"/>
    <property type="match status" value="1"/>
</dbReference>
<feature type="region of interest" description="Disordered" evidence="5">
    <location>
        <begin position="107"/>
        <end position="238"/>
    </location>
</feature>
<dbReference type="InterPro" id="IPR013087">
    <property type="entry name" value="Znf_C2H2_type"/>
</dbReference>
<dbReference type="Gene3D" id="3.30.160.60">
    <property type="entry name" value="Classic Zinc Finger"/>
    <property type="match status" value="2"/>
</dbReference>
<feature type="domain" description="C2H2-type" evidence="6">
    <location>
        <begin position="240"/>
        <end position="267"/>
    </location>
</feature>
<feature type="domain" description="C2H2-type" evidence="6">
    <location>
        <begin position="268"/>
        <end position="297"/>
    </location>
</feature>
<dbReference type="GO" id="GO:0008270">
    <property type="term" value="F:zinc ion binding"/>
    <property type="evidence" value="ECO:0007669"/>
    <property type="project" value="UniProtKB-KW"/>
</dbReference>
<dbReference type="AlphaFoldDB" id="A0AAD5X5U0"/>
<evidence type="ECO:0000313" key="7">
    <source>
        <dbReference type="EMBL" id="KAJ3053343.1"/>
    </source>
</evidence>
<dbReference type="PROSITE" id="PS00028">
    <property type="entry name" value="ZINC_FINGER_C2H2_1"/>
    <property type="match status" value="2"/>
</dbReference>
<dbReference type="PANTHER" id="PTHR23235:SF56">
    <property type="entry name" value="KRUEPPEL-LIKE FACTOR 12"/>
    <property type="match status" value="1"/>
</dbReference>
<dbReference type="EMBL" id="JADGJD010000215">
    <property type="protein sequence ID" value="KAJ3053343.1"/>
    <property type="molecule type" value="Genomic_DNA"/>
</dbReference>
<feature type="compositionally biased region" description="Low complexity" evidence="5">
    <location>
        <begin position="174"/>
        <end position="199"/>
    </location>
</feature>
<keyword evidence="3" id="KW-0862">Zinc</keyword>
<dbReference type="GO" id="GO:0000978">
    <property type="term" value="F:RNA polymerase II cis-regulatory region sequence-specific DNA binding"/>
    <property type="evidence" value="ECO:0007669"/>
    <property type="project" value="TreeGrafter"/>
</dbReference>
<feature type="region of interest" description="Disordered" evidence="5">
    <location>
        <begin position="428"/>
        <end position="453"/>
    </location>
</feature>
<feature type="region of interest" description="Disordered" evidence="5">
    <location>
        <begin position="295"/>
        <end position="340"/>
    </location>
</feature>
<dbReference type="SMART" id="SM00355">
    <property type="entry name" value="ZnF_C2H2"/>
    <property type="match status" value="2"/>
</dbReference>
<dbReference type="Proteomes" id="UP001212841">
    <property type="component" value="Unassembled WGS sequence"/>
</dbReference>
<evidence type="ECO:0000313" key="8">
    <source>
        <dbReference type="Proteomes" id="UP001212841"/>
    </source>
</evidence>
<protein>
    <recommendedName>
        <fullName evidence="6">C2H2-type domain-containing protein</fullName>
    </recommendedName>
</protein>
<sequence length="554" mass="58484">MVKRGKLWVTLGDRNPVKVEIFDTDDIDDLRNAVLKKFFVDLKDAQTADLYLIYTRLDKIFPDPNMVETRSDTKIYDMMKLVYGEDFVWTPILNPRDGDEFVIHYDEERSPSPGASSPSRANNPTNKKNTTQPSDSLSTKSNNSKQRTPSLSPDPPTPIRIKRSPSSDDDFSSESRSPSSSPAPSATSATTTPTNNNAANRKRSSTSSTQSNAAVKRQRSFRVEEDPTPGGTGKKPKKRYVCEECDGDFSTSGHLARHRRIHTGVKPYVCLLEGCNKQFSRLDNMMQHYRSHMLKRQDSVGPSAIRDRERDGSVPPTGNTPPLDGITGRSNGMNGHNNRSMKTLPPLAPMGMPMQHVRMPYGNGSNSSNGGNESYMPPPLFSPYGHHSGLQLPLPLPLSTLGTMPLKPETIASILNSAAAASASAAAMGNANGGSSNGHGNGSNNPLDVPSNMPLSSPFSAALAVSGAGAPIASGNTGGADGGAFAGRGGLVGSVVDQIMKMGAAAGAGTGAGAGGPHPPQPQHPVQGLGQGLSLSQAPAPQSEHAGGEANGGR</sequence>
<evidence type="ECO:0000259" key="6">
    <source>
        <dbReference type="PROSITE" id="PS50157"/>
    </source>
</evidence>
<evidence type="ECO:0000256" key="3">
    <source>
        <dbReference type="ARBA" id="ARBA00022833"/>
    </source>
</evidence>
<accession>A0AAD5X5U0</accession>